<feature type="coiled-coil region" evidence="1">
    <location>
        <begin position="94"/>
        <end position="121"/>
    </location>
</feature>
<dbReference type="AlphaFoldDB" id="A0A5K1TZN4"/>
<dbReference type="OMA" id="NIGNGIH"/>
<dbReference type="Pfam" id="PF02996">
    <property type="entry name" value="Prefoldin"/>
    <property type="match status" value="1"/>
</dbReference>
<dbReference type="SUPFAM" id="SSF46579">
    <property type="entry name" value="Prefoldin"/>
    <property type="match status" value="1"/>
</dbReference>
<protein>
    <submittedName>
        <fullName evidence="2">Prefoldin alpha subunit</fullName>
    </submittedName>
</protein>
<reference evidence="2 3" key="1">
    <citation type="submission" date="2016-05" db="EMBL/GenBank/DDBJ databases">
        <title>First whole genome sequencing of Entamoeba histolytica HM1:IMSS-clone-6.</title>
        <authorList>
            <person name="Mukherjee Avik.K."/>
            <person name="Izumyama S."/>
            <person name="Nakada-Tsukui K."/>
            <person name="Nozaki T."/>
        </authorList>
    </citation>
    <scope>NUCLEOTIDE SEQUENCE [LARGE SCALE GENOMIC DNA]</scope>
    <source>
        <strain evidence="2 3">HM1:IMSS clone 6</strain>
    </source>
</reference>
<dbReference type="NCBIfam" id="TIGR00293">
    <property type="entry name" value="prefoldin subunit alpha"/>
    <property type="match status" value="1"/>
</dbReference>
<evidence type="ECO:0000313" key="2">
    <source>
        <dbReference type="EMBL" id="GAT92768.1"/>
    </source>
</evidence>
<evidence type="ECO:0000313" key="3">
    <source>
        <dbReference type="Proteomes" id="UP000078387"/>
    </source>
</evidence>
<dbReference type="InterPro" id="IPR009053">
    <property type="entry name" value="Prefoldin"/>
</dbReference>
<proteinExistence type="predicted"/>
<dbReference type="Proteomes" id="UP000078387">
    <property type="component" value="Unassembled WGS sequence"/>
</dbReference>
<comment type="caution">
    <text evidence="2">The sequence shown here is derived from an EMBL/GenBank/DDBJ whole genome shotgun (WGS) entry which is preliminary data.</text>
</comment>
<keyword evidence="1" id="KW-0175">Coiled coil</keyword>
<evidence type="ECO:0000256" key="1">
    <source>
        <dbReference type="SAM" id="Coils"/>
    </source>
</evidence>
<organism evidence="2 3">
    <name type="scientific">Entamoeba histolytica</name>
    <dbReference type="NCBI Taxonomy" id="5759"/>
    <lineage>
        <taxon>Eukaryota</taxon>
        <taxon>Amoebozoa</taxon>
        <taxon>Evosea</taxon>
        <taxon>Archamoebae</taxon>
        <taxon>Mastigamoebida</taxon>
        <taxon>Entamoebidae</taxon>
        <taxon>Entamoeba</taxon>
    </lineage>
</organism>
<dbReference type="EMBL" id="BDEQ01000001">
    <property type="protein sequence ID" value="GAT92768.1"/>
    <property type="molecule type" value="Genomic_DNA"/>
</dbReference>
<sequence length="143" mass="16558">MTEREKVHQETEDAIHRADEFVQTIERDMLCIDDRINAFRLKQQGYEHLLIHINSIQSADKETLVNIGEGIHVKAEFNKKNMMLVGIGLGFYLEVSINEAKEIAQKQIERLEMEIQHDLLELAKRKATLTLTNQGKQLLEKGF</sequence>
<dbReference type="VEuPathDB" id="AmoebaDB:EHI7A_033230"/>
<dbReference type="FunFam" id="1.10.287.370:FF:000036">
    <property type="entry name" value="Prefoldin, alpha subunit, putative"/>
    <property type="match status" value="1"/>
</dbReference>
<gene>
    <name evidence="2" type="ORF">CL6EHI_186960</name>
</gene>
<dbReference type="VEuPathDB" id="AmoebaDB:EHI8A_030290"/>
<dbReference type="VEuPathDB" id="AmoebaDB:EHI5A_056950"/>
<name>A0A5K1TZN4_ENTHI</name>
<accession>A0A5K1TZN4</accession>
<dbReference type="VEuPathDB" id="AmoebaDB:EHI_186960"/>
<dbReference type="VEuPathDB" id="AmoebaDB:KM1_070400"/>
<dbReference type="InterPro" id="IPR004127">
    <property type="entry name" value="Prefoldin_subunit_alpha"/>
</dbReference>
<dbReference type="Gene3D" id="1.10.287.370">
    <property type="match status" value="1"/>
</dbReference>